<dbReference type="AlphaFoldDB" id="A0A6N9TFZ1"/>
<proteinExistence type="predicted"/>
<gene>
    <name evidence="1" type="ORF">GTQ48_11960</name>
</gene>
<evidence type="ECO:0000313" key="2">
    <source>
        <dbReference type="Proteomes" id="UP000471381"/>
    </source>
</evidence>
<evidence type="ECO:0000313" key="1">
    <source>
        <dbReference type="EMBL" id="NDW16234.1"/>
    </source>
</evidence>
<accession>A0A6N9TFZ1</accession>
<comment type="caution">
    <text evidence="1">The sequence shown here is derived from an EMBL/GenBank/DDBJ whole genome shotgun (WGS) entry which is preliminary data.</text>
</comment>
<reference evidence="1 2" key="1">
    <citation type="submission" date="2020-01" db="EMBL/GenBank/DDBJ databases">
        <title>Genomes of bacteria type strains.</title>
        <authorList>
            <person name="Chen J."/>
            <person name="Zhu S."/>
            <person name="Yang J."/>
        </authorList>
    </citation>
    <scope>NUCLEOTIDE SEQUENCE [LARGE SCALE GENOMIC DNA]</scope>
    <source>
        <strain evidence="1 2">LMG 24078</strain>
    </source>
</reference>
<keyword evidence="2" id="KW-1185">Reference proteome</keyword>
<organism evidence="1 2">
    <name type="scientific">Alteromonas genovensis</name>
    <dbReference type="NCBI Taxonomy" id="471225"/>
    <lineage>
        <taxon>Bacteria</taxon>
        <taxon>Pseudomonadati</taxon>
        <taxon>Pseudomonadota</taxon>
        <taxon>Gammaproteobacteria</taxon>
        <taxon>Alteromonadales</taxon>
        <taxon>Alteromonadaceae</taxon>
        <taxon>Alteromonas/Salinimonas group</taxon>
        <taxon>Alteromonas</taxon>
    </lineage>
</organism>
<protein>
    <submittedName>
        <fullName evidence="1">Uncharacterized protein</fullName>
    </submittedName>
</protein>
<dbReference type="Gene3D" id="3.40.50.11350">
    <property type="match status" value="1"/>
</dbReference>
<dbReference type="EMBL" id="JAAAWO010000008">
    <property type="protein sequence ID" value="NDW16234.1"/>
    <property type="molecule type" value="Genomic_DNA"/>
</dbReference>
<dbReference type="Proteomes" id="UP000471381">
    <property type="component" value="Unassembled WGS sequence"/>
</dbReference>
<name>A0A6N9TFZ1_9ALTE</name>
<dbReference type="RefSeq" id="WP_163106898.1">
    <property type="nucleotide sequence ID" value="NZ_JAAAWO010000008.1"/>
</dbReference>
<sequence>MIDTKTKLTRLFAELSDLEFEELTCERSTSKILELIVQYETVISEHSKKSSKESIGFVNSASSMLGAICWRIKQSNERFLSKKTNKNLSDVSSIHALVFRGGLCNRLRMICSLKALAKITGAPIYWAWAANKDCEEHITLEQDNSYQKISTVFESYISDIKQGRYSLLMTDPDPASVLFNKQNINLCADISFTQFNNMYREEQTLLLKQISNALSLDEFVGPLLKRLPKQYLAAHIRRTDMLEHWNKTFPGYKYPSIEDYSDMITRLVSDESFFVCCDDQSTVSTLYTKFGIRLVNYEGTFNEDAFRQTSMKHALIDLIILSQANQLIITPGSSFSDFASNVAEPTMHKPPMMKL</sequence>